<feature type="compositionally biased region" description="Basic and acidic residues" evidence="1">
    <location>
        <begin position="418"/>
        <end position="427"/>
    </location>
</feature>
<keyword evidence="3" id="KW-1185">Reference proteome</keyword>
<feature type="compositionally biased region" description="Low complexity" evidence="1">
    <location>
        <begin position="296"/>
        <end position="305"/>
    </location>
</feature>
<proteinExistence type="predicted"/>
<evidence type="ECO:0000313" key="2">
    <source>
        <dbReference type="EMBL" id="KXT10596.1"/>
    </source>
</evidence>
<name>A0A139I7C3_9PEZI</name>
<evidence type="ECO:0000313" key="3">
    <source>
        <dbReference type="Proteomes" id="UP000073492"/>
    </source>
</evidence>
<dbReference type="STRING" id="113226.A0A139I7C3"/>
<feature type="compositionally biased region" description="Basic residues" evidence="1">
    <location>
        <begin position="366"/>
        <end position="390"/>
    </location>
</feature>
<accession>A0A139I7C3</accession>
<feature type="region of interest" description="Disordered" evidence="1">
    <location>
        <begin position="230"/>
        <end position="462"/>
    </location>
</feature>
<sequence length="582" mass="64603">MAKPTPELDLLAPRAPELQNTDEWPELALTNAYAHLPGRPNDLVSILEAAAGYPLTVVGQLEPLEDDDQNLYLELPKGKSKRVPLVLEDVRMFSYGQLDDGSSAIWAAGKAGWYTISPAKKYQSIYAEMCEAVDALYFVADAYRTPRIKGRGKTKEMLPDYTAAELFAKYATELGSDDHSLGQEMIYKHKDFLISSMLAGKEGLSWSRLPLYKQLYGKFPDVFAKARQRQEPLKEMKEEKSGKSSKPARSELLKPKHTRKNSADTTSTTSTVKRKRVRPARSGPVEIISLDGTSDTSSAVVASESMVEEVEETVQDMPPPKTKGTNTRRTRQNVASRPEKEESEPEHEAVATPAKDEDSDEEIRARNQKNKSSLRPRVSKASKSASRRGGKGPPRGDEDNGVNDLDPSSPTGGKRKHGDRDEIEQMRRRPKRRNSKPHDDEGIDMPTSPEAASSPTSSTEGIDHTAELPIRPLNIGHVEDPLQEDTWVCALDGCIHKVYAASHPESQRLIREHYALHAYDDDERVQMVKKLQAPSLPVSRLMERVKVQAKNDGFPGSAAPMPENIKSRFGPEVIGSGVVTRY</sequence>
<protein>
    <recommendedName>
        <fullName evidence="4">DNA (cytosine-5)-methyltransferase 1 replication foci domain-containing protein</fullName>
    </recommendedName>
</protein>
<evidence type="ECO:0000256" key="1">
    <source>
        <dbReference type="SAM" id="MobiDB-lite"/>
    </source>
</evidence>
<evidence type="ECO:0008006" key="4">
    <source>
        <dbReference type="Google" id="ProtNLM"/>
    </source>
</evidence>
<dbReference type="Proteomes" id="UP000073492">
    <property type="component" value="Unassembled WGS sequence"/>
</dbReference>
<dbReference type="OrthoDB" id="5382953at2759"/>
<comment type="caution">
    <text evidence="2">The sequence shown here is derived from an EMBL/GenBank/DDBJ whole genome shotgun (WGS) entry which is preliminary data.</text>
</comment>
<reference evidence="2 3" key="1">
    <citation type="submission" date="2015-07" db="EMBL/GenBank/DDBJ databases">
        <title>Comparative genomics of the Sigatoka disease complex on banana suggests a link between parallel evolutionary changes in Pseudocercospora fijiensis and Pseudocercospora eumusae and increased virulence on the banana host.</title>
        <authorList>
            <person name="Chang T.-C."/>
            <person name="Salvucci A."/>
            <person name="Crous P.W."/>
            <person name="Stergiopoulos I."/>
        </authorList>
    </citation>
    <scope>NUCLEOTIDE SEQUENCE [LARGE SCALE GENOMIC DNA]</scope>
    <source>
        <strain evidence="2 3">CBS 116634</strain>
    </source>
</reference>
<dbReference type="EMBL" id="LFZO01000250">
    <property type="protein sequence ID" value="KXT10596.1"/>
    <property type="molecule type" value="Genomic_DNA"/>
</dbReference>
<organism evidence="2 3">
    <name type="scientific">Pseudocercospora musae</name>
    <dbReference type="NCBI Taxonomy" id="113226"/>
    <lineage>
        <taxon>Eukaryota</taxon>
        <taxon>Fungi</taxon>
        <taxon>Dikarya</taxon>
        <taxon>Ascomycota</taxon>
        <taxon>Pezizomycotina</taxon>
        <taxon>Dothideomycetes</taxon>
        <taxon>Dothideomycetidae</taxon>
        <taxon>Mycosphaerellales</taxon>
        <taxon>Mycosphaerellaceae</taxon>
        <taxon>Pseudocercospora</taxon>
    </lineage>
</organism>
<gene>
    <name evidence="2" type="ORF">AC579_7518</name>
</gene>
<feature type="compositionally biased region" description="Low complexity" evidence="1">
    <location>
        <begin position="446"/>
        <end position="460"/>
    </location>
</feature>
<dbReference type="AlphaFoldDB" id="A0A139I7C3"/>
<feature type="compositionally biased region" description="Basic and acidic residues" evidence="1">
    <location>
        <begin position="230"/>
        <end position="254"/>
    </location>
</feature>